<dbReference type="PANTHER" id="PTHR45663:SF11">
    <property type="entry name" value="GEO12009P1"/>
    <property type="match status" value="1"/>
</dbReference>
<accession>A0ABW8AI19</accession>
<dbReference type="InterPro" id="IPR005746">
    <property type="entry name" value="Thioredoxin"/>
</dbReference>
<dbReference type="InterPro" id="IPR036249">
    <property type="entry name" value="Thioredoxin-like_sf"/>
</dbReference>
<evidence type="ECO:0000256" key="2">
    <source>
        <dbReference type="ARBA" id="ARBA00022448"/>
    </source>
</evidence>
<evidence type="ECO:0000313" key="10">
    <source>
        <dbReference type="Proteomes" id="UP001612915"/>
    </source>
</evidence>
<dbReference type="SUPFAM" id="SSF52833">
    <property type="entry name" value="Thioredoxin-like"/>
    <property type="match status" value="1"/>
</dbReference>
<evidence type="ECO:0000256" key="6">
    <source>
        <dbReference type="NCBIfam" id="TIGR01068"/>
    </source>
</evidence>
<keyword evidence="5" id="KW-0676">Redox-active center</keyword>
<organism evidence="9 10">
    <name type="scientific">Spongisporangium articulatum</name>
    <dbReference type="NCBI Taxonomy" id="3362603"/>
    <lineage>
        <taxon>Bacteria</taxon>
        <taxon>Bacillati</taxon>
        <taxon>Actinomycetota</taxon>
        <taxon>Actinomycetes</taxon>
        <taxon>Kineosporiales</taxon>
        <taxon>Kineosporiaceae</taxon>
        <taxon>Spongisporangium</taxon>
    </lineage>
</organism>
<dbReference type="Proteomes" id="UP001612915">
    <property type="component" value="Unassembled WGS sequence"/>
</dbReference>
<dbReference type="InterPro" id="IPR017937">
    <property type="entry name" value="Thioredoxin_CS"/>
</dbReference>
<keyword evidence="2" id="KW-0813">Transport</keyword>
<dbReference type="CDD" id="cd02947">
    <property type="entry name" value="TRX_family"/>
    <property type="match status" value="1"/>
</dbReference>
<dbReference type="PRINTS" id="PR00421">
    <property type="entry name" value="THIOREDOXIN"/>
</dbReference>
<evidence type="ECO:0000256" key="7">
    <source>
        <dbReference type="PIRNR" id="PIRNR000077"/>
    </source>
</evidence>
<dbReference type="Gene3D" id="3.40.30.10">
    <property type="entry name" value="Glutaredoxin"/>
    <property type="match status" value="1"/>
</dbReference>
<dbReference type="PANTHER" id="PTHR45663">
    <property type="entry name" value="GEO12009P1"/>
    <property type="match status" value="1"/>
</dbReference>
<dbReference type="Pfam" id="PF00085">
    <property type="entry name" value="Thioredoxin"/>
    <property type="match status" value="1"/>
</dbReference>
<evidence type="ECO:0000313" key="9">
    <source>
        <dbReference type="EMBL" id="MFI7586006.1"/>
    </source>
</evidence>
<comment type="caution">
    <text evidence="9">The sequence shown here is derived from an EMBL/GenBank/DDBJ whole genome shotgun (WGS) entry which is preliminary data.</text>
</comment>
<dbReference type="PROSITE" id="PS00194">
    <property type="entry name" value="THIOREDOXIN_1"/>
    <property type="match status" value="1"/>
</dbReference>
<dbReference type="NCBIfam" id="TIGR01068">
    <property type="entry name" value="thioredoxin"/>
    <property type="match status" value="1"/>
</dbReference>
<dbReference type="PIRSF" id="PIRSF000077">
    <property type="entry name" value="Thioredoxin"/>
    <property type="match status" value="1"/>
</dbReference>
<evidence type="ECO:0000259" key="8">
    <source>
        <dbReference type="PROSITE" id="PS51352"/>
    </source>
</evidence>
<sequence>MAETDTALQVVTDDTFDAEVLQSDKPVLVDFWAEWCGPCHQVNPILEELAGESESLKIVKINADENPKITAAYGVISLPTLNVYSGGELVKSMTGAKPKPILRRELSEWLG</sequence>
<dbReference type="PROSITE" id="PS51352">
    <property type="entry name" value="THIOREDOXIN_2"/>
    <property type="match status" value="1"/>
</dbReference>
<evidence type="ECO:0000256" key="5">
    <source>
        <dbReference type="ARBA" id="ARBA00023284"/>
    </source>
</evidence>
<evidence type="ECO:0000256" key="3">
    <source>
        <dbReference type="ARBA" id="ARBA00022982"/>
    </source>
</evidence>
<proteinExistence type="inferred from homology"/>
<comment type="similarity">
    <text evidence="1 7">Belongs to the thioredoxin family.</text>
</comment>
<evidence type="ECO:0000256" key="1">
    <source>
        <dbReference type="ARBA" id="ARBA00008987"/>
    </source>
</evidence>
<protein>
    <recommendedName>
        <fullName evidence="6 7">Thioredoxin</fullName>
    </recommendedName>
</protein>
<dbReference type="InterPro" id="IPR013766">
    <property type="entry name" value="Thioredoxin_domain"/>
</dbReference>
<keyword evidence="3" id="KW-0249">Electron transport</keyword>
<dbReference type="RefSeq" id="WP_398274890.1">
    <property type="nucleotide sequence ID" value="NZ_JBITLV010000001.1"/>
</dbReference>
<keyword evidence="10" id="KW-1185">Reference proteome</keyword>
<evidence type="ECO:0000256" key="4">
    <source>
        <dbReference type="ARBA" id="ARBA00023157"/>
    </source>
</evidence>
<name>A0ABW8AI19_9ACTN</name>
<keyword evidence="4" id="KW-1015">Disulfide bond</keyword>
<gene>
    <name evidence="9" type="primary">trxA</name>
    <name evidence="9" type="ORF">ACIB24_02885</name>
</gene>
<feature type="domain" description="Thioredoxin" evidence="8">
    <location>
        <begin position="1"/>
        <end position="111"/>
    </location>
</feature>
<reference evidence="9 10" key="1">
    <citation type="submission" date="2024-10" db="EMBL/GenBank/DDBJ databases">
        <title>The Natural Products Discovery Center: Release of the First 8490 Sequenced Strains for Exploring Actinobacteria Biosynthetic Diversity.</title>
        <authorList>
            <person name="Kalkreuter E."/>
            <person name="Kautsar S.A."/>
            <person name="Yang D."/>
            <person name="Bader C.D."/>
            <person name="Teijaro C.N."/>
            <person name="Fluegel L."/>
            <person name="Davis C.M."/>
            <person name="Simpson J.R."/>
            <person name="Lauterbach L."/>
            <person name="Steele A.D."/>
            <person name="Gui C."/>
            <person name="Meng S."/>
            <person name="Li G."/>
            <person name="Viehrig K."/>
            <person name="Ye F."/>
            <person name="Su P."/>
            <person name="Kiefer A.F."/>
            <person name="Nichols A."/>
            <person name="Cepeda A.J."/>
            <person name="Yan W."/>
            <person name="Fan B."/>
            <person name="Jiang Y."/>
            <person name="Adhikari A."/>
            <person name="Zheng C.-J."/>
            <person name="Schuster L."/>
            <person name="Cowan T.M."/>
            <person name="Smanski M.J."/>
            <person name="Chevrette M.G."/>
            <person name="De Carvalho L.P.S."/>
            <person name="Shen B."/>
        </authorList>
    </citation>
    <scope>NUCLEOTIDE SEQUENCE [LARGE SCALE GENOMIC DNA]</scope>
    <source>
        <strain evidence="9 10">NPDC049639</strain>
    </source>
</reference>
<dbReference type="EMBL" id="JBITLV010000001">
    <property type="protein sequence ID" value="MFI7586006.1"/>
    <property type="molecule type" value="Genomic_DNA"/>
</dbReference>